<dbReference type="InterPro" id="IPR018482">
    <property type="entry name" value="Znf-C4H2"/>
</dbReference>
<keyword evidence="5" id="KW-1185">Reference proteome</keyword>
<evidence type="ECO:0000256" key="2">
    <source>
        <dbReference type="SAM" id="MobiDB-lite"/>
    </source>
</evidence>
<feature type="domain" description="C4H2-type" evidence="3">
    <location>
        <begin position="219"/>
        <end position="261"/>
    </location>
</feature>
<keyword evidence="1" id="KW-0175">Coiled coil</keyword>
<evidence type="ECO:0000259" key="3">
    <source>
        <dbReference type="PROSITE" id="PS51896"/>
    </source>
</evidence>
<dbReference type="PANTHER" id="PTHR31058">
    <property type="entry name" value="ZINC FINGER C4H2 DOMAIN-CONTAINING PROTEIN"/>
    <property type="match status" value="1"/>
</dbReference>
<accession>G0PJE6</accession>
<gene>
    <name evidence="4" type="ORF">CAEBREN_29675</name>
</gene>
<evidence type="ECO:0000313" key="5">
    <source>
        <dbReference type="Proteomes" id="UP000008068"/>
    </source>
</evidence>
<dbReference type="FunCoup" id="G0PJE6">
    <property type="interactions" value="1331"/>
</dbReference>
<evidence type="ECO:0000313" key="4">
    <source>
        <dbReference type="EMBL" id="EGT59638.1"/>
    </source>
</evidence>
<dbReference type="GO" id="GO:0045666">
    <property type="term" value="P:positive regulation of neuron differentiation"/>
    <property type="evidence" value="ECO:0007669"/>
    <property type="project" value="TreeGrafter"/>
</dbReference>
<dbReference type="GO" id="GO:0005634">
    <property type="term" value="C:nucleus"/>
    <property type="evidence" value="ECO:0007669"/>
    <property type="project" value="TreeGrafter"/>
</dbReference>
<dbReference type="OrthoDB" id="20865at2759"/>
<feature type="region of interest" description="Disordered" evidence="2">
    <location>
        <begin position="250"/>
        <end position="269"/>
    </location>
</feature>
<sequence length="269" mass="30792">MMMMMRCCFLDCITLEKKLLGVQMNLEVFSNNLQNIGKLRNGIDEFHKLADEIRKEEEAVKALEHHIANCNGVKTELDLERRNHAEELRQINQDINSLEDITKSTNSEIEKRKRKITSVMAEVDRMRSFINENLESMNIIHKLESSEEEELFKETVERQSCNPPAPPAMVPDVPRVPSDIPAFLQSLLNCAQQQQPGPGNMSSIPRNMMNRHRMPPSFVEASKMKVCENCGANIHRNAPTCPVCKMKTRSKNPKKKIRRMYSGAPDPAF</sequence>
<reference evidence="5" key="1">
    <citation type="submission" date="2011-07" db="EMBL/GenBank/DDBJ databases">
        <authorList>
            <consortium name="Caenorhabditis brenneri Sequencing and Analysis Consortium"/>
            <person name="Wilson R.K."/>
        </authorList>
    </citation>
    <scope>NUCLEOTIDE SEQUENCE [LARGE SCALE GENOMIC DNA]</scope>
    <source>
        <strain evidence="5">PB2801</strain>
    </source>
</reference>
<dbReference type="Proteomes" id="UP000008068">
    <property type="component" value="Unassembled WGS sequence"/>
</dbReference>
<dbReference type="InterPro" id="IPR044069">
    <property type="entry name" value="ZF_C4H2"/>
</dbReference>
<dbReference type="AlphaFoldDB" id="G0PJE6"/>
<name>G0PJE6_CAEBE</name>
<dbReference type="HOGENOM" id="CLU_1035244_0_0_1"/>
<organism evidence="5">
    <name type="scientific">Caenorhabditis brenneri</name>
    <name type="common">Nematode worm</name>
    <dbReference type="NCBI Taxonomy" id="135651"/>
    <lineage>
        <taxon>Eukaryota</taxon>
        <taxon>Metazoa</taxon>
        <taxon>Ecdysozoa</taxon>
        <taxon>Nematoda</taxon>
        <taxon>Chromadorea</taxon>
        <taxon>Rhabditida</taxon>
        <taxon>Rhabditina</taxon>
        <taxon>Rhabditomorpha</taxon>
        <taxon>Rhabditoidea</taxon>
        <taxon>Rhabditidae</taxon>
        <taxon>Peloderinae</taxon>
        <taxon>Caenorhabditis</taxon>
    </lineage>
</organism>
<protein>
    <recommendedName>
        <fullName evidence="3">C4H2-type domain-containing protein</fullName>
    </recommendedName>
</protein>
<dbReference type="PANTHER" id="PTHR31058:SF2">
    <property type="entry name" value="ZINC FINGER C4H2 DOMAIN-CONTAINING PROTEIN"/>
    <property type="match status" value="1"/>
</dbReference>
<dbReference type="InParanoid" id="G0PJE6"/>
<dbReference type="Pfam" id="PF10146">
    <property type="entry name" value="zf-C4H2"/>
    <property type="match status" value="1"/>
</dbReference>
<proteinExistence type="predicted"/>
<dbReference type="eggNOG" id="KOG4451">
    <property type="taxonomic scope" value="Eukaryota"/>
</dbReference>
<feature type="coiled-coil region" evidence="1">
    <location>
        <begin position="46"/>
        <end position="101"/>
    </location>
</feature>
<dbReference type="PROSITE" id="PS51896">
    <property type="entry name" value="ZF_C4H2"/>
    <property type="match status" value="1"/>
</dbReference>
<feature type="compositionally biased region" description="Basic residues" evidence="2">
    <location>
        <begin position="250"/>
        <end position="259"/>
    </location>
</feature>
<evidence type="ECO:0000256" key="1">
    <source>
        <dbReference type="SAM" id="Coils"/>
    </source>
</evidence>
<dbReference type="EMBL" id="GL380686">
    <property type="protein sequence ID" value="EGT59638.1"/>
    <property type="molecule type" value="Genomic_DNA"/>
</dbReference>